<dbReference type="GO" id="GO:0003755">
    <property type="term" value="F:peptidyl-prolyl cis-trans isomerase activity"/>
    <property type="evidence" value="ECO:0007669"/>
    <property type="project" value="UniProtKB-UniRule"/>
</dbReference>
<feature type="domain" description="PPIase cyclophilin-type" evidence="5">
    <location>
        <begin position="23"/>
        <end position="186"/>
    </location>
</feature>
<reference evidence="6 7" key="1">
    <citation type="journal article" date="2015" name="Plant Cell">
        <title>Oil accumulation by the oleaginous diatom Fistulifera solaris as revealed by the genome and transcriptome.</title>
        <authorList>
            <person name="Tanaka T."/>
            <person name="Maeda Y."/>
            <person name="Veluchamy A."/>
            <person name="Tanaka M."/>
            <person name="Abida H."/>
            <person name="Marechal E."/>
            <person name="Bowler C."/>
            <person name="Muto M."/>
            <person name="Sunaga Y."/>
            <person name="Tanaka M."/>
            <person name="Yoshino T."/>
            <person name="Taniguchi T."/>
            <person name="Fukuda Y."/>
            <person name="Nemoto M."/>
            <person name="Matsumoto M."/>
            <person name="Wong P.S."/>
            <person name="Aburatani S."/>
            <person name="Fujibuchi W."/>
        </authorList>
    </citation>
    <scope>NUCLEOTIDE SEQUENCE [LARGE SCALE GENOMIC DNA]</scope>
    <source>
        <strain evidence="6 7">JPCC DA0580</strain>
    </source>
</reference>
<organism evidence="6 7">
    <name type="scientific">Fistulifera solaris</name>
    <name type="common">Oleaginous diatom</name>
    <dbReference type="NCBI Taxonomy" id="1519565"/>
    <lineage>
        <taxon>Eukaryota</taxon>
        <taxon>Sar</taxon>
        <taxon>Stramenopiles</taxon>
        <taxon>Ochrophyta</taxon>
        <taxon>Bacillariophyta</taxon>
        <taxon>Bacillariophyceae</taxon>
        <taxon>Bacillariophycidae</taxon>
        <taxon>Naviculales</taxon>
        <taxon>Naviculaceae</taxon>
        <taxon>Fistulifera</taxon>
    </lineage>
</organism>
<comment type="similarity">
    <text evidence="4">Belongs to the cyclophilin-type PPIase family.</text>
</comment>
<evidence type="ECO:0000256" key="1">
    <source>
        <dbReference type="ARBA" id="ARBA00000971"/>
    </source>
</evidence>
<dbReference type="InterPro" id="IPR020892">
    <property type="entry name" value="Cyclophilin-type_PPIase_CS"/>
</dbReference>
<keyword evidence="2 4" id="KW-0697">Rotamase</keyword>
<proteinExistence type="inferred from homology"/>
<comment type="catalytic activity">
    <reaction evidence="1 4">
        <text>[protein]-peptidylproline (omega=180) = [protein]-peptidylproline (omega=0)</text>
        <dbReference type="Rhea" id="RHEA:16237"/>
        <dbReference type="Rhea" id="RHEA-COMP:10747"/>
        <dbReference type="Rhea" id="RHEA-COMP:10748"/>
        <dbReference type="ChEBI" id="CHEBI:83833"/>
        <dbReference type="ChEBI" id="CHEBI:83834"/>
        <dbReference type="EC" id="5.2.1.8"/>
    </reaction>
</comment>
<protein>
    <recommendedName>
        <fullName evidence="4">Peptidyl-prolyl cis-trans isomerase</fullName>
        <shortName evidence="4">PPIase</shortName>
        <ecNumber evidence="4">5.2.1.8</ecNumber>
    </recommendedName>
</protein>
<dbReference type="Proteomes" id="UP000198406">
    <property type="component" value="Unassembled WGS sequence"/>
</dbReference>
<dbReference type="InParanoid" id="A0A1Z5J750"/>
<dbReference type="EC" id="5.2.1.8" evidence="4"/>
<dbReference type="PANTHER" id="PTHR11071:SF561">
    <property type="entry name" value="PEPTIDYL-PROLYL CIS-TRANS ISOMERASE D-RELATED"/>
    <property type="match status" value="1"/>
</dbReference>
<dbReference type="PIRSF" id="PIRSF001467">
    <property type="entry name" value="Peptidylpro_ismrse"/>
    <property type="match status" value="1"/>
</dbReference>
<dbReference type="Gene3D" id="2.40.100.10">
    <property type="entry name" value="Cyclophilin-like"/>
    <property type="match status" value="1"/>
</dbReference>
<dbReference type="EMBL" id="BDSP01000013">
    <property type="protein sequence ID" value="GAX09827.1"/>
    <property type="molecule type" value="Genomic_DNA"/>
</dbReference>
<gene>
    <name evidence="6" type="ORF">FisN_11Lh206</name>
</gene>
<evidence type="ECO:0000313" key="6">
    <source>
        <dbReference type="EMBL" id="GAX09827.1"/>
    </source>
</evidence>
<dbReference type="GO" id="GO:0006457">
    <property type="term" value="P:protein folding"/>
    <property type="evidence" value="ECO:0007669"/>
    <property type="project" value="InterPro"/>
</dbReference>
<dbReference type="Pfam" id="PF00160">
    <property type="entry name" value="Pro_isomerase"/>
    <property type="match status" value="1"/>
</dbReference>
<dbReference type="PROSITE" id="PS50072">
    <property type="entry name" value="CSA_PPIASE_2"/>
    <property type="match status" value="1"/>
</dbReference>
<sequence length="187" mass="20686">MTTSGPDPAVLDAIQNRGNVVVFLDVAMEDVPLGRIKLELFVQDCPKTCENFRQFCTGEFLQHEQPIGYKGSTFHRIIKSFMIQGGDFVHHDGTGKMSIYGPSFADENFQHPHDQPGLLSSANSGPNTNGCQFFITCGKADWLDGRHTVFGKVLDAESMLTVRKIENAPVRGTEPRMPIKIVECGEL</sequence>
<name>A0A1Z5J750_FISSO</name>
<dbReference type="FunFam" id="2.40.100.10:FF:000025">
    <property type="entry name" value="Peptidyl-prolyl cis-trans isomerase CYP19-2"/>
    <property type="match status" value="1"/>
</dbReference>
<comment type="function">
    <text evidence="4">PPIases accelerate the folding of proteins. It catalyzes the cis-trans isomerization of proline imidic peptide bonds in oligopeptides.</text>
</comment>
<evidence type="ECO:0000313" key="7">
    <source>
        <dbReference type="Proteomes" id="UP000198406"/>
    </source>
</evidence>
<dbReference type="SUPFAM" id="SSF50891">
    <property type="entry name" value="Cyclophilin-like"/>
    <property type="match status" value="1"/>
</dbReference>
<comment type="caution">
    <text evidence="6">The sequence shown here is derived from an EMBL/GenBank/DDBJ whole genome shotgun (WGS) entry which is preliminary data.</text>
</comment>
<dbReference type="GO" id="GO:0016018">
    <property type="term" value="F:cyclosporin A binding"/>
    <property type="evidence" value="ECO:0007669"/>
    <property type="project" value="TreeGrafter"/>
</dbReference>
<keyword evidence="3 4" id="KW-0413">Isomerase</keyword>
<dbReference type="InterPro" id="IPR029000">
    <property type="entry name" value="Cyclophilin-like_dom_sf"/>
</dbReference>
<accession>A0A1Z5J750</accession>
<keyword evidence="7" id="KW-1185">Reference proteome</keyword>
<dbReference type="GO" id="GO:0005737">
    <property type="term" value="C:cytoplasm"/>
    <property type="evidence" value="ECO:0007669"/>
    <property type="project" value="TreeGrafter"/>
</dbReference>
<dbReference type="InterPro" id="IPR024936">
    <property type="entry name" value="Cyclophilin-type_PPIase"/>
</dbReference>
<evidence type="ECO:0000256" key="2">
    <source>
        <dbReference type="ARBA" id="ARBA00023110"/>
    </source>
</evidence>
<dbReference type="PANTHER" id="PTHR11071">
    <property type="entry name" value="PEPTIDYL-PROLYL CIS-TRANS ISOMERASE"/>
    <property type="match status" value="1"/>
</dbReference>
<evidence type="ECO:0000256" key="4">
    <source>
        <dbReference type="RuleBase" id="RU363019"/>
    </source>
</evidence>
<dbReference type="PROSITE" id="PS00170">
    <property type="entry name" value="CSA_PPIASE_1"/>
    <property type="match status" value="1"/>
</dbReference>
<evidence type="ECO:0000256" key="3">
    <source>
        <dbReference type="ARBA" id="ARBA00023235"/>
    </source>
</evidence>
<dbReference type="PRINTS" id="PR00153">
    <property type="entry name" value="CSAPPISMRASE"/>
</dbReference>
<dbReference type="FunCoup" id="A0A1Z5J750">
    <property type="interactions" value="919"/>
</dbReference>
<dbReference type="OrthoDB" id="193499at2759"/>
<dbReference type="AlphaFoldDB" id="A0A1Z5J750"/>
<dbReference type="InterPro" id="IPR002130">
    <property type="entry name" value="Cyclophilin-type_PPIase_dom"/>
</dbReference>
<evidence type="ECO:0000259" key="5">
    <source>
        <dbReference type="PROSITE" id="PS50072"/>
    </source>
</evidence>